<name>A0A2K8NA77_9BACL</name>
<keyword evidence="1" id="KW-0413">Isomerase</keyword>
<evidence type="ECO:0000256" key="1">
    <source>
        <dbReference type="RuleBase" id="RU003513"/>
    </source>
</evidence>
<evidence type="ECO:0000313" key="4">
    <source>
        <dbReference type="Proteomes" id="UP000231932"/>
    </source>
</evidence>
<dbReference type="PANTHER" id="PTHR43174:SF1">
    <property type="entry name" value="UDP-N-ACETYLGLUCOSAMINE 2-EPIMERASE"/>
    <property type="match status" value="1"/>
</dbReference>
<evidence type="ECO:0000313" key="3">
    <source>
        <dbReference type="EMBL" id="ATY85342.1"/>
    </source>
</evidence>
<dbReference type="Pfam" id="PF02350">
    <property type="entry name" value="Epimerase_2"/>
    <property type="match status" value="1"/>
</dbReference>
<dbReference type="InterPro" id="IPR029767">
    <property type="entry name" value="WecB-like"/>
</dbReference>
<reference evidence="4" key="1">
    <citation type="submission" date="2017-11" db="EMBL/GenBank/DDBJ databases">
        <title>Complete Genome Sequence of Kyrpidia sp. Strain EA-1, a thermophilic, hydrogen-oxidizing Bacterium, isolated from the Azores.</title>
        <authorList>
            <person name="Reiner J.E."/>
            <person name="Lapp C.J."/>
            <person name="Bunk B."/>
            <person name="Gescher J."/>
        </authorList>
    </citation>
    <scope>NUCLEOTIDE SEQUENCE [LARGE SCALE GENOMIC DNA]</scope>
    <source>
        <strain evidence="4">EA-1</strain>
    </source>
</reference>
<protein>
    <submittedName>
        <fullName evidence="3">UDP-N-acetylglucosamine 2-epimerase (Non-hydrolyzing)</fullName>
    </submittedName>
</protein>
<sequence length="363" mass="40374">MGKRFAIIVGTRPEIIKMAPVIRECERRKVDYRLVHSGQHYDHAMDRAIFEQFQLPDPHVNLRVGSGRHGEVTARILERFEAYILQEDIRAVLVHGDTNTTLAGALAAAKLNLPIGHVEAGLRSFDRTMPEEVNRVLADHVATHLFAPTPAAVDNLRAEGIENGVYLTGQTAADAIEFLRPGLAEHPILNELHLKPGAYVYLTLHRQENTDHRERMDLLIQGIERVGKELGFTIVCALHPRTRGRLIEYGWLDRFYGIPGIRVVYPPVDVFASLALQSQAAVVLTDSGGLQEEACMLGVPCVTLRENTERPETLAIGSNRLAGYHPDTIVEAVSMMARAPRGWTHPYGDGRASIRILDIFLAE</sequence>
<dbReference type="Proteomes" id="UP000231932">
    <property type="component" value="Chromosome"/>
</dbReference>
<dbReference type="InterPro" id="IPR003331">
    <property type="entry name" value="UDP_GlcNAc_Epimerase_2_dom"/>
</dbReference>
<keyword evidence="4" id="KW-1185">Reference proteome</keyword>
<proteinExistence type="inferred from homology"/>
<organism evidence="3 4">
    <name type="scientific">Kyrpidia spormannii</name>
    <dbReference type="NCBI Taxonomy" id="2055160"/>
    <lineage>
        <taxon>Bacteria</taxon>
        <taxon>Bacillati</taxon>
        <taxon>Bacillota</taxon>
        <taxon>Bacilli</taxon>
        <taxon>Bacillales</taxon>
        <taxon>Alicyclobacillaceae</taxon>
        <taxon>Kyrpidia</taxon>
    </lineage>
</organism>
<feature type="domain" description="UDP-N-acetylglucosamine 2-epimerase" evidence="2">
    <location>
        <begin position="24"/>
        <end position="359"/>
    </location>
</feature>
<dbReference type="SUPFAM" id="SSF53756">
    <property type="entry name" value="UDP-Glycosyltransferase/glycogen phosphorylase"/>
    <property type="match status" value="1"/>
</dbReference>
<comment type="similarity">
    <text evidence="1">Belongs to the UDP-N-acetylglucosamine 2-epimerase family.</text>
</comment>
<dbReference type="RefSeq" id="WP_100668123.1">
    <property type="nucleotide sequence ID" value="NZ_CP024955.1"/>
</dbReference>
<dbReference type="OrthoDB" id="9803238at2"/>
<evidence type="ECO:0000259" key="2">
    <source>
        <dbReference type="Pfam" id="PF02350"/>
    </source>
</evidence>
<dbReference type="AlphaFoldDB" id="A0A2K8NA77"/>
<dbReference type="EMBL" id="CP024955">
    <property type="protein sequence ID" value="ATY85342.1"/>
    <property type="molecule type" value="Genomic_DNA"/>
</dbReference>
<dbReference type="GO" id="GO:0016853">
    <property type="term" value="F:isomerase activity"/>
    <property type="evidence" value="ECO:0007669"/>
    <property type="project" value="UniProtKB-KW"/>
</dbReference>
<gene>
    <name evidence="3" type="ORF">CVV65_10765</name>
</gene>
<dbReference type="CDD" id="cd03786">
    <property type="entry name" value="GTB_UDP-GlcNAc_2-Epimerase"/>
    <property type="match status" value="1"/>
</dbReference>
<dbReference type="NCBIfam" id="TIGR00236">
    <property type="entry name" value="wecB"/>
    <property type="match status" value="1"/>
</dbReference>
<dbReference type="PANTHER" id="PTHR43174">
    <property type="entry name" value="UDP-N-ACETYLGLUCOSAMINE 2-EPIMERASE"/>
    <property type="match status" value="1"/>
</dbReference>
<dbReference type="Gene3D" id="3.40.50.2000">
    <property type="entry name" value="Glycogen Phosphorylase B"/>
    <property type="match status" value="2"/>
</dbReference>
<accession>A0A2K8NA77</accession>
<dbReference type="KEGG" id="kyr:CVV65_10765"/>